<dbReference type="PROSITE" id="PS50075">
    <property type="entry name" value="CARRIER"/>
    <property type="match status" value="1"/>
</dbReference>
<dbReference type="FunFam" id="3.40.50.720:FF:000209">
    <property type="entry name" value="Polyketide synthase Pks12"/>
    <property type="match status" value="1"/>
</dbReference>
<dbReference type="PROSITE" id="PS52004">
    <property type="entry name" value="KS3_2"/>
    <property type="match status" value="1"/>
</dbReference>
<dbReference type="Pfam" id="PF00698">
    <property type="entry name" value="Acyl_transf_1"/>
    <property type="match status" value="1"/>
</dbReference>
<dbReference type="GO" id="GO:0016491">
    <property type="term" value="F:oxidoreductase activity"/>
    <property type="evidence" value="ECO:0007669"/>
    <property type="project" value="UniProtKB-KW"/>
</dbReference>
<protein>
    <submittedName>
        <fullName evidence="13">Polyketide synthase</fullName>
    </submittedName>
</protein>
<evidence type="ECO:0000256" key="1">
    <source>
        <dbReference type="ARBA" id="ARBA00022450"/>
    </source>
</evidence>
<dbReference type="Gene3D" id="3.90.180.10">
    <property type="entry name" value="Medium-chain alcohol dehydrogenases, catalytic domain"/>
    <property type="match status" value="1"/>
</dbReference>
<dbReference type="SMART" id="SM00826">
    <property type="entry name" value="PKS_DH"/>
    <property type="match status" value="1"/>
</dbReference>
<dbReference type="InterPro" id="IPR050091">
    <property type="entry name" value="PKS_NRPS_Biosynth_Enz"/>
</dbReference>
<keyword evidence="5" id="KW-0560">Oxidoreductase</keyword>
<dbReference type="Gene3D" id="3.40.50.150">
    <property type="entry name" value="Vaccinia Virus protein VP39"/>
    <property type="match status" value="1"/>
</dbReference>
<evidence type="ECO:0000313" key="14">
    <source>
        <dbReference type="Proteomes" id="UP001392437"/>
    </source>
</evidence>
<dbReference type="Pfam" id="PF00107">
    <property type="entry name" value="ADH_zinc_N"/>
    <property type="match status" value="1"/>
</dbReference>
<keyword evidence="3" id="KW-0808">Transferase</keyword>
<feature type="compositionally biased region" description="Polar residues" evidence="9">
    <location>
        <begin position="434"/>
        <end position="449"/>
    </location>
</feature>
<dbReference type="PROSITE" id="PS52019">
    <property type="entry name" value="PKS_MFAS_DH"/>
    <property type="match status" value="1"/>
</dbReference>
<dbReference type="SMART" id="SM00822">
    <property type="entry name" value="PKS_KR"/>
    <property type="match status" value="1"/>
</dbReference>
<feature type="region of interest" description="N-terminal hotdog fold" evidence="8">
    <location>
        <begin position="971"/>
        <end position="1107"/>
    </location>
</feature>
<dbReference type="SUPFAM" id="SSF53901">
    <property type="entry name" value="Thiolase-like"/>
    <property type="match status" value="1"/>
</dbReference>
<comment type="caution">
    <text evidence="13">The sequence shown here is derived from an EMBL/GenBank/DDBJ whole genome shotgun (WGS) entry which is preliminary data.</text>
</comment>
<evidence type="ECO:0000259" key="10">
    <source>
        <dbReference type="PROSITE" id="PS50075"/>
    </source>
</evidence>
<dbReference type="GO" id="GO:0006633">
    <property type="term" value="P:fatty acid biosynthetic process"/>
    <property type="evidence" value="ECO:0007669"/>
    <property type="project" value="TreeGrafter"/>
</dbReference>
<keyword evidence="1" id="KW-0596">Phosphopantetheine</keyword>
<dbReference type="InterPro" id="IPR056501">
    <property type="entry name" value="NAD-bd_HRPKS_sdrA"/>
</dbReference>
<keyword evidence="2" id="KW-0597">Phosphoprotein</keyword>
<dbReference type="Pfam" id="PF23114">
    <property type="entry name" value="NAD-bd_HRPKS_sdrA"/>
    <property type="match status" value="1"/>
</dbReference>
<feature type="region of interest" description="Disordered" evidence="9">
    <location>
        <begin position="419"/>
        <end position="494"/>
    </location>
</feature>
<dbReference type="Pfam" id="PF02801">
    <property type="entry name" value="Ketoacyl-synt_C"/>
    <property type="match status" value="1"/>
</dbReference>
<evidence type="ECO:0000256" key="2">
    <source>
        <dbReference type="ARBA" id="ARBA00022553"/>
    </source>
</evidence>
<evidence type="ECO:0000256" key="7">
    <source>
        <dbReference type="ARBA" id="ARBA00023315"/>
    </source>
</evidence>
<keyword evidence="7" id="KW-0012">Acyltransferase</keyword>
<dbReference type="InterPro" id="IPR013154">
    <property type="entry name" value="ADH-like_N"/>
</dbReference>
<dbReference type="InterPro" id="IPR057326">
    <property type="entry name" value="KR_dom"/>
</dbReference>
<evidence type="ECO:0000259" key="12">
    <source>
        <dbReference type="PROSITE" id="PS52019"/>
    </source>
</evidence>
<dbReference type="CDD" id="cd00833">
    <property type="entry name" value="PKS"/>
    <property type="match status" value="1"/>
</dbReference>
<dbReference type="InterPro" id="IPR013149">
    <property type="entry name" value="ADH-like_C"/>
</dbReference>
<dbReference type="InterPro" id="IPR011032">
    <property type="entry name" value="GroES-like_sf"/>
</dbReference>
<sequence>MDNHEPLAIVGYAYRAPGVGRKALWEFLAEAKSAWSQIPKDRMNAEAIHHPSKAGFFSSNGGHFLPDDIYAFDSAFFNIKTDEARAMDPQHRLLLEMAFEAMESAGLTLPELAGSRAGVFTAHDIADTTLGMMEDAPTTTKYSATGVAPAMAANRLSYFFGLTGPSVTLDAACAGSTYALHVACKSLLEGDCSVAFVNAAKLLTGPNMWSMLGSMGALSSEGKSFSYDSRASGFGKGEGGTCLIIKRLSDARACGDPVRAVIRNTAVSHSGRSNGITMPSRTAQEELLLRLHRDVGLDPNDTGFVEGHGTGTEVGDPIDASAVSTVIGSRRSSSNPVYIGSIKSNFGHLEGASGAISVVKGIMMLERNMLLPNADFIEMNPKIEHPERLKVLTKAIPWPREAPRRVVVTNFGFGGSNAAVLLDEEPKREPENGTVDNHSSTTNGQNGTNGAHKGTNGAQNGANGANGANGLNGHKAANGTHASHDHPSSSTDQLDKSPYQLFVFSSKSLQSLSHYTTSVMQYLDTTDYSATDISYTLGQRRTHFPHSFSVVANSIASLKSELSSLPPSPSTLRPDRPKVAFIFTGQGAQYAQMASGLGQYHVFSDAIRRAEKVLHELGATWSLGDELAAPKTVSRVDTAEISQPACTAIQLALVLLLRSWRVVPMAVLGHSSGEIAAAFSADLISFESAMAIAYFRGVAANKLIEDDTIQGAMLAVGAGPDEAANLLKLGRGYATIAAVNSPGSVTISGDVSVIDRIEDQAREQGLFVRRLKVRVAYHSRHMELVADEYIDDISPRCDTAPAHDPKRSGTPVFISSVTGIQTRSLDASYWARNLVQPVEFMKAVEELVTSGASPDIIVELGPHSALKTPIMQVVDQALANTDQQPSITKPTYLPSLVRDKETIPCVLGMAGKLFSSGVDVNIGNVNSNSRLQQKPSQVVRDFPAYEWNKSARFEHTNRFMHQKLKGGRPYNDVIGWKSPYSEGNEHAFRNVFTLDEKPWIRDHCIDGDSIFPMAGFLSMAVEALNSILKDQGSSNSHTVILREFHVFKSLVVEEDQLVDVTTKLRPHSQGTLEASTVAWKFEILSWSRNQTWVVHSCGILEADEEESLSMTTKVSSAMSGLSSPELRERDVAGEYDMLESNGTKYGPAFRIMTRLQEAPGGLCVHTVRQDLDVNGFTESGASQLTFDAPLLDSLFHALGIVQGRTGPRPTFVPISVRQWRMSQTFSKGVQRQYDVVSRLSDKDDKARTFKMDIVVFDRSSGSPVPVVEIDTMELKAITWPEDVQPAQHLPQTCFLRHVPYVDLYPGNIMEVQERAVDQEGAQNRLDMDSAGLCFLARMLQDTDNDDMSKTPSHLAKFRAWAQSYVSRHSQLLPSLDQHSLVEKLSDRVSGRLLCAVGERLTSIVRGEVGVLEIMLADRMLEGAYEQDPGTLICNDALARYVGALAACKPDLNILEIGAGTGSATLPVLQAIDEATEGSTSLFKYTFTDISSGFFENSGKKLQRWSHRVAYKKLDISQDPVAQGFQLGSYDLVIASNVLHATQDITATLKNTRSLLKPNGKLGLVEITRPTAPCILHFATLPGWWLSVDEHRSLKDGPLMSKDTWNRVLSSTGFSGLEMTSDDYPEHPAQFLTALWSTRREDEASKPQQVKDQISICLGSSERGTVEFADRVSLSLESSSRNRPQVQSVLDVRTEQKPLCVFIDGPQRSMLTNPTREEFDALKTALINASSLLWVFAEDAHPDTALIKGLLRTLRLEDSQTDFVLLDNVSFDEIGTKAISDVVRLMQNPHSDMRREQEFSLVDGLIHVPRLVANKTAKEAFSIQAGNLPGSHLLPPRRRPPGDMLADDDIVVRVSHAGVNFHDLLLLLGALPWHAPGEEGVGEVVRVGRGVRGLAAGDRVLYVTPAAGLATFARVPARLARRVPDGLASAAAATLPIAYSTAIHCLEDVARLRRGESVLVHAATGGVGQACIMLARHLGAEVFATAGTPEKREFLSRTFGISADHIFSSRNSSFKGAILLATNGRGVDVVVNSLSDHLLQHSWEVVAEHGTFVEIGKKDILKNSYLPMRQFDRNITFASVDVRRTMVSRPQIGQSWLSRIIELVAVGAVQPIHGISHFGISDVVSGLRKLRSGQNIGKVVVSLGADERVLAEQPRLQCNLRPDATYVITGGTGGIGRSVAQWMTTRGAKNIVLLGRSAASNPEVAKLLQKFQGTDIQIRALPCDVGDRVAMDRVVRQIQDLPRVRGVMHGALTLSDSFFANATYEDWKKIMGPKLNGAWNLHELFTDLDFFVSLSSVEAIGCHVGQSIYSGTSTFLDAFSEYRIKKGLPAVTISLPVVEDVGYVADRGILERLKESLGIVINEAHVHTLVEAAIIGPSSGINNAADGRSFSFLNPATRPVDVEFPWDKFHWLAAMRIDTSRAGVGGSAGAAHEGAALANGAERTEADMMRILCEKISAITMIELEEITPTRSLDDYGIDSLVSVEFRNWIKREFGVDLALKAIVAADNLEVLRQQILILSRTPFNGDFTLDLYKQVLLRLGYVLTRTDLHRVAYARRPSPAPAVDGLRAAQMRTAAAPGADVAQLDVSVCFRRRPRRHVEVRGVSRPSATGGHRHMMAHRVRLVLVLALVIPDVVVVPHLAAGPDHQRFLVAAAAASAASGPAPGDGPSLRRPSVGSGGAGRHGAADLAPGFDVSRLPL</sequence>
<dbReference type="CDD" id="cd05195">
    <property type="entry name" value="enoyl_red"/>
    <property type="match status" value="1"/>
</dbReference>
<dbReference type="InterPro" id="IPR029063">
    <property type="entry name" value="SAM-dependent_MTases_sf"/>
</dbReference>
<dbReference type="Proteomes" id="UP001392437">
    <property type="component" value="Unassembled WGS sequence"/>
</dbReference>
<feature type="region of interest" description="C-terminal hotdog fold" evidence="8">
    <location>
        <begin position="1126"/>
        <end position="1283"/>
    </location>
</feature>
<dbReference type="InterPro" id="IPR013217">
    <property type="entry name" value="Methyltransf_12"/>
</dbReference>
<dbReference type="InterPro" id="IPR014030">
    <property type="entry name" value="Ketoacyl_synth_N"/>
</dbReference>
<dbReference type="InterPro" id="IPR020841">
    <property type="entry name" value="PKS_Beta-ketoAc_synthase_dom"/>
</dbReference>
<evidence type="ECO:0000313" key="13">
    <source>
        <dbReference type="EMBL" id="KAK8101924.1"/>
    </source>
</evidence>
<evidence type="ECO:0000256" key="5">
    <source>
        <dbReference type="ARBA" id="ARBA00023002"/>
    </source>
</evidence>
<dbReference type="SUPFAM" id="SSF53335">
    <property type="entry name" value="S-adenosyl-L-methionine-dependent methyltransferases"/>
    <property type="match status" value="1"/>
</dbReference>
<dbReference type="InterPro" id="IPR036736">
    <property type="entry name" value="ACP-like_sf"/>
</dbReference>
<name>A0AAW0QQK9_9PEZI</name>
<dbReference type="SMART" id="SM00823">
    <property type="entry name" value="PKS_PP"/>
    <property type="match status" value="1"/>
</dbReference>
<evidence type="ECO:0000256" key="3">
    <source>
        <dbReference type="ARBA" id="ARBA00022679"/>
    </source>
</evidence>
<dbReference type="InterPro" id="IPR014043">
    <property type="entry name" value="Acyl_transferase_dom"/>
</dbReference>
<feature type="region of interest" description="Disordered" evidence="9">
    <location>
        <begin position="2659"/>
        <end position="2698"/>
    </location>
</feature>
<dbReference type="InterPro" id="IPR016036">
    <property type="entry name" value="Malonyl_transacylase_ACP-bd"/>
</dbReference>
<dbReference type="EMBL" id="JAQQWP010000009">
    <property type="protein sequence ID" value="KAK8101924.1"/>
    <property type="molecule type" value="Genomic_DNA"/>
</dbReference>
<dbReference type="CDD" id="cd02440">
    <property type="entry name" value="AdoMet_MTases"/>
    <property type="match status" value="1"/>
</dbReference>
<dbReference type="InterPro" id="IPR020843">
    <property type="entry name" value="ER"/>
</dbReference>
<dbReference type="InterPro" id="IPR014031">
    <property type="entry name" value="Ketoacyl_synth_C"/>
</dbReference>
<dbReference type="Gene3D" id="3.10.129.110">
    <property type="entry name" value="Polyketide synthase dehydratase"/>
    <property type="match status" value="1"/>
</dbReference>
<dbReference type="Gene3D" id="1.10.1200.10">
    <property type="entry name" value="ACP-like"/>
    <property type="match status" value="1"/>
</dbReference>
<dbReference type="InterPro" id="IPR016035">
    <property type="entry name" value="Acyl_Trfase/lysoPLipase"/>
</dbReference>
<feature type="domain" description="PKS/mFAS DH" evidence="12">
    <location>
        <begin position="971"/>
        <end position="1283"/>
    </location>
</feature>
<dbReference type="SMART" id="SM00825">
    <property type="entry name" value="PKS_KS"/>
    <property type="match status" value="1"/>
</dbReference>
<dbReference type="GO" id="GO:0031177">
    <property type="term" value="F:phosphopantetheine binding"/>
    <property type="evidence" value="ECO:0007669"/>
    <property type="project" value="InterPro"/>
</dbReference>
<dbReference type="PANTHER" id="PTHR43775">
    <property type="entry name" value="FATTY ACID SYNTHASE"/>
    <property type="match status" value="1"/>
</dbReference>
<dbReference type="Gene3D" id="3.40.50.720">
    <property type="entry name" value="NAD(P)-binding Rossmann-like Domain"/>
    <property type="match status" value="1"/>
</dbReference>
<dbReference type="InterPro" id="IPR036291">
    <property type="entry name" value="NAD(P)-bd_dom_sf"/>
</dbReference>
<organism evidence="13 14">
    <name type="scientific">Apiospora kogelbergensis</name>
    <dbReference type="NCBI Taxonomy" id="1337665"/>
    <lineage>
        <taxon>Eukaryota</taxon>
        <taxon>Fungi</taxon>
        <taxon>Dikarya</taxon>
        <taxon>Ascomycota</taxon>
        <taxon>Pezizomycotina</taxon>
        <taxon>Sordariomycetes</taxon>
        <taxon>Xylariomycetidae</taxon>
        <taxon>Amphisphaeriales</taxon>
        <taxon>Apiosporaceae</taxon>
        <taxon>Apiospora</taxon>
    </lineage>
</organism>
<dbReference type="Pfam" id="PF08240">
    <property type="entry name" value="ADH_N"/>
    <property type="match status" value="1"/>
</dbReference>
<dbReference type="SUPFAM" id="SSF51735">
    <property type="entry name" value="NAD(P)-binding Rossmann-fold domains"/>
    <property type="match status" value="2"/>
</dbReference>
<dbReference type="InterPro" id="IPR032821">
    <property type="entry name" value="PKS_assoc"/>
</dbReference>
<keyword evidence="4" id="KW-0521">NADP</keyword>
<feature type="domain" description="Ketosynthase family 3 (KS3)" evidence="11">
    <location>
        <begin position="4"/>
        <end position="424"/>
    </location>
</feature>
<dbReference type="SUPFAM" id="SSF47336">
    <property type="entry name" value="ACP-like"/>
    <property type="match status" value="1"/>
</dbReference>
<dbReference type="Pfam" id="PF08242">
    <property type="entry name" value="Methyltransf_12"/>
    <property type="match status" value="1"/>
</dbReference>
<dbReference type="GO" id="GO:0044550">
    <property type="term" value="P:secondary metabolite biosynthetic process"/>
    <property type="evidence" value="ECO:0007669"/>
    <property type="project" value="TreeGrafter"/>
</dbReference>
<keyword evidence="6" id="KW-0511">Multifunctional enzyme</keyword>
<dbReference type="Pfam" id="PF21089">
    <property type="entry name" value="PKS_DH_N"/>
    <property type="match status" value="1"/>
</dbReference>
<dbReference type="SUPFAM" id="SSF55048">
    <property type="entry name" value="Probable ACP-binding domain of malonyl-CoA ACP transacylase"/>
    <property type="match status" value="1"/>
</dbReference>
<evidence type="ECO:0000259" key="11">
    <source>
        <dbReference type="PROSITE" id="PS52004"/>
    </source>
</evidence>
<dbReference type="PANTHER" id="PTHR43775:SF29">
    <property type="entry name" value="ASPERFURANONE POLYKETIDE SYNTHASE AFOG-RELATED"/>
    <property type="match status" value="1"/>
</dbReference>
<dbReference type="SMART" id="SM00827">
    <property type="entry name" value="PKS_AT"/>
    <property type="match status" value="1"/>
</dbReference>
<evidence type="ECO:0000256" key="4">
    <source>
        <dbReference type="ARBA" id="ARBA00022857"/>
    </source>
</evidence>
<dbReference type="InterPro" id="IPR020806">
    <property type="entry name" value="PKS_PP-bd"/>
</dbReference>
<dbReference type="InterPro" id="IPR009081">
    <property type="entry name" value="PP-bd_ACP"/>
</dbReference>
<dbReference type="GO" id="GO:0004312">
    <property type="term" value="F:fatty acid synthase activity"/>
    <property type="evidence" value="ECO:0007669"/>
    <property type="project" value="TreeGrafter"/>
</dbReference>
<dbReference type="Pfam" id="PF22621">
    <property type="entry name" value="CurL-like_PKS_C"/>
    <property type="match status" value="1"/>
</dbReference>
<proteinExistence type="predicted"/>
<dbReference type="SUPFAM" id="SSF52151">
    <property type="entry name" value="FabD/lysophospholipase-like"/>
    <property type="match status" value="1"/>
</dbReference>
<dbReference type="InterPro" id="IPR001227">
    <property type="entry name" value="Ac_transferase_dom_sf"/>
</dbReference>
<feature type="active site" description="Proton donor; for dehydratase activity" evidence="8">
    <location>
        <position position="1192"/>
    </location>
</feature>
<dbReference type="Pfam" id="PF14765">
    <property type="entry name" value="PS-DH"/>
    <property type="match status" value="1"/>
</dbReference>
<reference evidence="13 14" key="1">
    <citation type="submission" date="2023-01" db="EMBL/GenBank/DDBJ databases">
        <title>Analysis of 21 Apiospora genomes using comparative genomics revels a genus with tremendous synthesis potential of carbohydrate active enzymes and secondary metabolites.</title>
        <authorList>
            <person name="Sorensen T."/>
        </authorList>
    </citation>
    <scope>NUCLEOTIDE SEQUENCE [LARGE SCALE GENOMIC DNA]</scope>
    <source>
        <strain evidence="13 14">CBS 117206</strain>
    </source>
</reference>
<dbReference type="InterPro" id="IPR049900">
    <property type="entry name" value="PKS_mFAS_DH"/>
</dbReference>
<evidence type="ECO:0000256" key="9">
    <source>
        <dbReference type="SAM" id="MobiDB-lite"/>
    </source>
</evidence>
<feature type="domain" description="Carrier" evidence="10">
    <location>
        <begin position="2442"/>
        <end position="2519"/>
    </location>
</feature>
<dbReference type="Pfam" id="PF00109">
    <property type="entry name" value="ketoacyl-synt"/>
    <property type="match status" value="1"/>
</dbReference>
<dbReference type="InterPro" id="IPR042104">
    <property type="entry name" value="PKS_dehydratase_sf"/>
</dbReference>
<dbReference type="InterPro" id="IPR016039">
    <property type="entry name" value="Thiolase-like"/>
</dbReference>
<evidence type="ECO:0000256" key="6">
    <source>
        <dbReference type="ARBA" id="ARBA00023268"/>
    </source>
</evidence>
<gene>
    <name evidence="13" type="ORF">PG999_012298</name>
</gene>
<dbReference type="InterPro" id="IPR049552">
    <property type="entry name" value="PKS_DH_N"/>
</dbReference>
<dbReference type="Pfam" id="PF08659">
    <property type="entry name" value="KR"/>
    <property type="match status" value="1"/>
</dbReference>
<accession>A0AAW0QQK9</accession>
<dbReference type="Gene3D" id="3.40.366.10">
    <property type="entry name" value="Malonyl-Coenzyme A Acyl Carrier Protein, domain 2"/>
    <property type="match status" value="1"/>
</dbReference>
<dbReference type="SUPFAM" id="SSF50129">
    <property type="entry name" value="GroES-like"/>
    <property type="match status" value="1"/>
</dbReference>
<dbReference type="Gene3D" id="3.30.70.3290">
    <property type="match status" value="1"/>
</dbReference>
<dbReference type="InterPro" id="IPR013968">
    <property type="entry name" value="PKS_KR"/>
</dbReference>
<dbReference type="Gene3D" id="3.40.47.10">
    <property type="match status" value="1"/>
</dbReference>
<dbReference type="InterPro" id="IPR049551">
    <property type="entry name" value="PKS_DH_C"/>
</dbReference>
<feature type="active site" description="Proton acceptor; for dehydratase activity" evidence="8">
    <location>
        <position position="1003"/>
    </location>
</feature>
<dbReference type="SMART" id="SM00829">
    <property type="entry name" value="PKS_ER"/>
    <property type="match status" value="1"/>
</dbReference>
<dbReference type="Pfam" id="PF16197">
    <property type="entry name" value="KAsynt_C_assoc"/>
    <property type="match status" value="1"/>
</dbReference>
<dbReference type="InterPro" id="IPR020807">
    <property type="entry name" value="PKS_DH"/>
</dbReference>
<feature type="compositionally biased region" description="Low complexity" evidence="9">
    <location>
        <begin position="456"/>
        <end position="479"/>
    </location>
</feature>
<evidence type="ECO:0000256" key="8">
    <source>
        <dbReference type="PROSITE-ProRule" id="PRU01363"/>
    </source>
</evidence>
<keyword evidence="14" id="KW-1185">Reference proteome</keyword>
<dbReference type="GO" id="GO:1901336">
    <property type="term" value="P:lactone biosynthetic process"/>
    <property type="evidence" value="ECO:0007669"/>
    <property type="project" value="UniProtKB-ARBA"/>
</dbReference>
<dbReference type="Pfam" id="PF00550">
    <property type="entry name" value="PP-binding"/>
    <property type="match status" value="1"/>
</dbReference>